<dbReference type="AlphaFoldDB" id="A0A919FTC2"/>
<dbReference type="PANTHER" id="PTHR43708:SF4">
    <property type="entry name" value="OXIDOREDUCTASE YCEM-RELATED"/>
    <property type="match status" value="1"/>
</dbReference>
<evidence type="ECO:0000313" key="4">
    <source>
        <dbReference type="Proteomes" id="UP000617734"/>
    </source>
</evidence>
<dbReference type="Proteomes" id="UP000617734">
    <property type="component" value="Unassembled WGS sequence"/>
</dbReference>
<feature type="domain" description="Gfo/Idh/MocA-like oxidoreductase N-terminal" evidence="1">
    <location>
        <begin position="21"/>
        <end position="137"/>
    </location>
</feature>
<name>A0A919FTC2_9ACTN</name>
<organism evidence="3 4">
    <name type="scientific">Kitasatospora indigofera</name>
    <dbReference type="NCBI Taxonomy" id="67307"/>
    <lineage>
        <taxon>Bacteria</taxon>
        <taxon>Bacillati</taxon>
        <taxon>Actinomycetota</taxon>
        <taxon>Actinomycetes</taxon>
        <taxon>Kitasatosporales</taxon>
        <taxon>Streptomycetaceae</taxon>
        <taxon>Kitasatospora</taxon>
    </lineage>
</organism>
<gene>
    <name evidence="3" type="ORF">GCM10018781_34190</name>
</gene>
<dbReference type="Gene3D" id="3.40.50.720">
    <property type="entry name" value="NAD(P)-binding Rossmann-like Domain"/>
    <property type="match status" value="1"/>
</dbReference>
<proteinExistence type="predicted"/>
<accession>A0A919FTC2</accession>
<reference evidence="3" key="2">
    <citation type="submission" date="2020-09" db="EMBL/GenBank/DDBJ databases">
        <authorList>
            <person name="Sun Q."/>
            <person name="Ohkuma M."/>
        </authorList>
    </citation>
    <scope>NUCLEOTIDE SEQUENCE</scope>
    <source>
        <strain evidence="3">JCM 4646</strain>
    </source>
</reference>
<dbReference type="SUPFAM" id="SSF51735">
    <property type="entry name" value="NAD(P)-binding Rossmann-fold domains"/>
    <property type="match status" value="1"/>
</dbReference>
<dbReference type="Gene3D" id="3.30.360.10">
    <property type="entry name" value="Dihydrodipicolinate Reductase, domain 2"/>
    <property type="match status" value="1"/>
</dbReference>
<dbReference type="GeneID" id="95353844"/>
<evidence type="ECO:0000259" key="2">
    <source>
        <dbReference type="Pfam" id="PF21378"/>
    </source>
</evidence>
<keyword evidence="4" id="KW-1185">Reference proteome</keyword>
<feature type="domain" description="YceM-like C-terminal" evidence="2">
    <location>
        <begin position="143"/>
        <end position="251"/>
    </location>
</feature>
<dbReference type="Pfam" id="PF01408">
    <property type="entry name" value="GFO_IDH_MocA"/>
    <property type="match status" value="1"/>
</dbReference>
<evidence type="ECO:0000259" key="1">
    <source>
        <dbReference type="Pfam" id="PF01408"/>
    </source>
</evidence>
<dbReference type="PANTHER" id="PTHR43708">
    <property type="entry name" value="CONSERVED EXPRESSED OXIDOREDUCTASE (EUROFUNG)"/>
    <property type="match status" value="1"/>
</dbReference>
<dbReference type="InterPro" id="IPR036291">
    <property type="entry name" value="NAD(P)-bd_dom_sf"/>
</dbReference>
<dbReference type="GO" id="GO:0000166">
    <property type="term" value="F:nucleotide binding"/>
    <property type="evidence" value="ECO:0007669"/>
    <property type="project" value="InterPro"/>
</dbReference>
<comment type="caution">
    <text evidence="3">The sequence shown here is derived from an EMBL/GenBank/DDBJ whole genome shotgun (WGS) entry which is preliminary data.</text>
</comment>
<dbReference type="RefSeq" id="WP_190211688.1">
    <property type="nucleotide sequence ID" value="NZ_BNBO01000016.1"/>
</dbReference>
<dbReference type="EMBL" id="BNBO01000016">
    <property type="protein sequence ID" value="GHH71978.1"/>
    <property type="molecule type" value="Genomic_DNA"/>
</dbReference>
<dbReference type="Pfam" id="PF21378">
    <property type="entry name" value="YceM-like_C"/>
    <property type="match status" value="1"/>
</dbReference>
<sequence>MTDTEFDDLDLPVTDDQKLPVAVIGLGDIAQKAYLPVLTAQPGLDLRLMTRDRAKLDRIGDAYRIDHRYTDLDALIGSGVRAAFVHAVTEQHVPITEKLLNAGVDVYVDKPLDHHLAGARRLVDLAEQTGRSLMVGFNRRHAPGYVQAKERPRDLIVLQKNREGLPEAARTAVFDDFIHVVDTLRFLVPGEIEHVDVRSRSRAGLMEHLVLTLAGNGFTALGIMNRVSGSTEEVLQVSGGDSKREVVNLAEVIDHRGQPTVRRRGDWVSVARQRGIEQVVFTFLEAVRTGKTISGRDALRTHELCERIVLDIEAQAH</sequence>
<reference evidence="3" key="1">
    <citation type="journal article" date="2014" name="Int. J. Syst. Evol. Microbiol.">
        <title>Complete genome sequence of Corynebacterium casei LMG S-19264T (=DSM 44701T), isolated from a smear-ripened cheese.</title>
        <authorList>
            <consortium name="US DOE Joint Genome Institute (JGI-PGF)"/>
            <person name="Walter F."/>
            <person name="Albersmeier A."/>
            <person name="Kalinowski J."/>
            <person name="Ruckert C."/>
        </authorList>
    </citation>
    <scope>NUCLEOTIDE SEQUENCE</scope>
    <source>
        <strain evidence="3">JCM 4646</strain>
    </source>
</reference>
<dbReference type="SUPFAM" id="SSF55347">
    <property type="entry name" value="Glyceraldehyde-3-phosphate dehydrogenase-like, C-terminal domain"/>
    <property type="match status" value="1"/>
</dbReference>
<dbReference type="InterPro" id="IPR048477">
    <property type="entry name" value="YceM-like_C"/>
</dbReference>
<evidence type="ECO:0000313" key="3">
    <source>
        <dbReference type="EMBL" id="GHH71978.1"/>
    </source>
</evidence>
<dbReference type="InterPro" id="IPR000683">
    <property type="entry name" value="Gfo/Idh/MocA-like_OxRdtase_N"/>
</dbReference>
<dbReference type="InterPro" id="IPR051317">
    <property type="entry name" value="Gfo/Idh/MocA_oxidoreduct"/>
</dbReference>
<protein>
    <submittedName>
        <fullName evidence="3">Oxidoreductase</fullName>
    </submittedName>
</protein>